<feature type="binding site" evidence="12">
    <location>
        <position position="43"/>
    </location>
    <ligand>
        <name>L-glutamate</name>
        <dbReference type="ChEBI" id="CHEBI:29985"/>
    </ligand>
</feature>
<gene>
    <name evidence="12" type="primary">serC</name>
    <name evidence="16" type="ORF">SAMN02745108_00007</name>
    <name evidence="15" type="ORF">SAMN05720469_101219</name>
</gene>
<dbReference type="GO" id="GO:0008615">
    <property type="term" value="P:pyridoxine biosynthetic process"/>
    <property type="evidence" value="ECO:0007669"/>
    <property type="project" value="UniProtKB-UniRule"/>
</dbReference>
<evidence type="ECO:0000313" key="16">
    <source>
        <dbReference type="EMBL" id="SJZ32361.1"/>
    </source>
</evidence>
<comment type="pathway">
    <text evidence="1 12">Cofactor biosynthesis; pyridoxine 5'-phosphate biosynthesis; pyridoxine 5'-phosphate from D-erythrose 4-phosphate: step 3/5.</text>
</comment>
<evidence type="ECO:0000313" key="15">
    <source>
        <dbReference type="EMBL" id="SHK14233.1"/>
    </source>
</evidence>
<keyword evidence="12" id="KW-0963">Cytoplasm</keyword>
<comment type="subunit">
    <text evidence="12">Homodimer.</text>
</comment>
<dbReference type="InterPro" id="IPR000192">
    <property type="entry name" value="Aminotrans_V_dom"/>
</dbReference>
<organism evidence="15 17">
    <name type="scientific">Fibrobacter intestinalis</name>
    <dbReference type="NCBI Taxonomy" id="28122"/>
    <lineage>
        <taxon>Bacteria</taxon>
        <taxon>Pseudomonadati</taxon>
        <taxon>Fibrobacterota</taxon>
        <taxon>Fibrobacteria</taxon>
        <taxon>Fibrobacterales</taxon>
        <taxon>Fibrobacteraceae</taxon>
        <taxon>Fibrobacter</taxon>
    </lineage>
</organism>
<comment type="caution">
    <text evidence="12">Lacks conserved residue(s) required for the propagation of feature annotation.</text>
</comment>
<dbReference type="SUPFAM" id="SSF53383">
    <property type="entry name" value="PLP-dependent transferases"/>
    <property type="match status" value="1"/>
</dbReference>
<evidence type="ECO:0000256" key="9">
    <source>
        <dbReference type="ARBA" id="ARBA00023299"/>
    </source>
</evidence>
<comment type="subcellular location">
    <subcellularLocation>
        <location evidence="12">Cytoplasm</location>
    </subcellularLocation>
</comment>
<dbReference type="EC" id="2.6.1.52" evidence="12"/>
<dbReference type="PIRSF" id="PIRSF000525">
    <property type="entry name" value="SerC"/>
    <property type="match status" value="1"/>
</dbReference>
<dbReference type="PROSITE" id="PS00595">
    <property type="entry name" value="AA_TRANSFER_CLASS_5"/>
    <property type="match status" value="1"/>
</dbReference>
<evidence type="ECO:0000313" key="17">
    <source>
        <dbReference type="Proteomes" id="UP000184275"/>
    </source>
</evidence>
<dbReference type="Gene3D" id="3.90.1150.10">
    <property type="entry name" value="Aspartate Aminotransferase, domain 1"/>
    <property type="match status" value="1"/>
</dbReference>
<dbReference type="UniPathway" id="UPA00135">
    <property type="reaction ID" value="UER00197"/>
</dbReference>
<keyword evidence="5 12" id="KW-0028">Amino-acid biosynthesis</keyword>
<comment type="similarity">
    <text evidence="3 12">Belongs to the class-V pyridoxal-phosphate-dependent aminotransferase family. SerC subfamily.</text>
</comment>
<feature type="modified residue" description="N6-(pyridoxal phosphate)lysine" evidence="12">
    <location>
        <position position="195"/>
    </location>
</feature>
<evidence type="ECO:0000256" key="11">
    <source>
        <dbReference type="ARBA" id="ARBA00049007"/>
    </source>
</evidence>
<reference evidence="16 18" key="3">
    <citation type="submission" date="2017-02" db="EMBL/GenBank/DDBJ databases">
        <authorList>
            <person name="Peterson S.W."/>
        </authorList>
    </citation>
    <scope>NUCLEOTIDE SEQUENCE [LARGE SCALE GENOMIC DNA]</scope>
    <source>
        <strain evidence="16 18">ATCC 43854</strain>
    </source>
</reference>
<dbReference type="Proteomes" id="UP000190449">
    <property type="component" value="Unassembled WGS sequence"/>
</dbReference>
<sequence>MANKVYNFSAGPSVLPEQALKEASAACMDFANSGISILSMSHRSKPIGDMFAETEQFLRDLMGIPENYDIVFLGGGCSLLFCMVPMNLLGQNATADYADTGVWASKALKEAKQFGNVNVACSTKADVYNHIDKNLKMSDNATYLHITGNNTIYGTEWHSFPKPKSGYLVCDMSSDFLARKVNVSDFGMIYGGAQKNISCAGVTVSIIRKDLLGKVDRNIPTMLNFQTHIDAQNMFNTPPVFAVYVMNRTLKWLKDIGGVDVIEKINREKAALLYGALDASKIFVGTAAKEDRSIMNVPFVFNKEIVSAEKNDELAKEFLDFAKARGLQQLKGHRSVGGFRASIYNAMPKEGVQALVDCLGDFEKKVLG</sequence>
<reference evidence="17" key="1">
    <citation type="submission" date="2016-11" db="EMBL/GenBank/DDBJ databases">
        <authorList>
            <person name="Varghese N."/>
            <person name="Submissions S."/>
        </authorList>
    </citation>
    <scope>NUCLEOTIDE SEQUENCE [LARGE SCALE GENOMIC DNA]</scope>
    <source>
        <strain evidence="17">UWOS</strain>
    </source>
</reference>
<evidence type="ECO:0000256" key="12">
    <source>
        <dbReference type="HAMAP-Rule" id="MF_00160"/>
    </source>
</evidence>
<dbReference type="NCBIfam" id="TIGR01364">
    <property type="entry name" value="serC_1"/>
    <property type="match status" value="1"/>
</dbReference>
<comment type="cofactor">
    <cofactor evidence="12">
        <name>pyridoxal 5'-phosphate</name>
        <dbReference type="ChEBI" id="CHEBI:597326"/>
    </cofactor>
    <text evidence="12">Binds 1 pyridoxal phosphate per subunit.</text>
</comment>
<dbReference type="InterPro" id="IPR015424">
    <property type="entry name" value="PyrdxlP-dep_Trfase"/>
</dbReference>
<dbReference type="GO" id="GO:0004648">
    <property type="term" value="F:O-phospho-L-serine:2-oxoglutarate aminotransferase activity"/>
    <property type="evidence" value="ECO:0007669"/>
    <property type="project" value="UniProtKB-UniRule"/>
</dbReference>
<accession>A0A1M6Q220</accession>
<dbReference type="InterPro" id="IPR015422">
    <property type="entry name" value="PyrdxlP-dep_Trfase_small"/>
</dbReference>
<evidence type="ECO:0000256" key="10">
    <source>
        <dbReference type="ARBA" id="ARBA00047630"/>
    </source>
</evidence>
<dbReference type="GO" id="GO:0030170">
    <property type="term" value="F:pyridoxal phosphate binding"/>
    <property type="evidence" value="ECO:0007669"/>
    <property type="project" value="UniProtKB-UniRule"/>
</dbReference>
<dbReference type="Gene3D" id="3.40.640.10">
    <property type="entry name" value="Type I PLP-dependent aspartate aminotransferase-like (Major domain)"/>
    <property type="match status" value="1"/>
</dbReference>
<comment type="catalytic activity">
    <reaction evidence="11 12 13">
        <text>O-phospho-L-serine + 2-oxoglutarate = 3-phosphooxypyruvate + L-glutamate</text>
        <dbReference type="Rhea" id="RHEA:14329"/>
        <dbReference type="ChEBI" id="CHEBI:16810"/>
        <dbReference type="ChEBI" id="CHEBI:18110"/>
        <dbReference type="ChEBI" id="CHEBI:29985"/>
        <dbReference type="ChEBI" id="CHEBI:57524"/>
        <dbReference type="EC" id="2.6.1.52"/>
    </reaction>
</comment>
<comment type="function">
    <text evidence="12">Catalyzes the reversible conversion of 3-phosphohydroxypyruvate to phosphoserine and of 3-hydroxy-2-oxo-4-phosphonooxybutanoate to phosphohydroxythreonine.</text>
</comment>
<name>A0A1M6Q220_9BACT</name>
<feature type="binding site" evidence="12">
    <location>
        <position position="151"/>
    </location>
    <ligand>
        <name>pyridoxal 5'-phosphate</name>
        <dbReference type="ChEBI" id="CHEBI:597326"/>
    </ligand>
</feature>
<evidence type="ECO:0000256" key="7">
    <source>
        <dbReference type="ARBA" id="ARBA00022898"/>
    </source>
</evidence>
<dbReference type="UniPathway" id="UPA00244">
    <property type="reaction ID" value="UER00311"/>
</dbReference>
<dbReference type="AlphaFoldDB" id="A0A1M6Q220"/>
<evidence type="ECO:0000313" key="18">
    <source>
        <dbReference type="Proteomes" id="UP000190449"/>
    </source>
</evidence>
<keyword evidence="6 12" id="KW-0808">Transferase</keyword>
<dbReference type="FunFam" id="3.90.1150.10:FF:000006">
    <property type="entry name" value="Phosphoserine aminotransferase"/>
    <property type="match status" value="1"/>
</dbReference>
<dbReference type="NCBIfam" id="NF003764">
    <property type="entry name" value="PRK05355.1"/>
    <property type="match status" value="1"/>
</dbReference>
<keyword evidence="17" id="KW-1185">Reference proteome</keyword>
<dbReference type="Proteomes" id="UP000184275">
    <property type="component" value="Unassembled WGS sequence"/>
</dbReference>
<dbReference type="GO" id="GO:0005737">
    <property type="term" value="C:cytoplasm"/>
    <property type="evidence" value="ECO:0007669"/>
    <property type="project" value="UniProtKB-SubCell"/>
</dbReference>
<feature type="binding site" evidence="12">
    <location>
        <begin position="236"/>
        <end position="237"/>
    </location>
    <ligand>
        <name>pyridoxal 5'-phosphate</name>
        <dbReference type="ChEBI" id="CHEBI:597326"/>
    </ligand>
</feature>
<keyword evidence="7 12" id="KW-0663">Pyridoxal phosphate</keyword>
<evidence type="ECO:0000256" key="13">
    <source>
        <dbReference type="RuleBase" id="RU004505"/>
    </source>
</evidence>
<comment type="catalytic activity">
    <reaction evidence="10 12">
        <text>4-(phosphooxy)-L-threonine + 2-oxoglutarate = (R)-3-hydroxy-2-oxo-4-phosphooxybutanoate + L-glutamate</text>
        <dbReference type="Rhea" id="RHEA:16573"/>
        <dbReference type="ChEBI" id="CHEBI:16810"/>
        <dbReference type="ChEBI" id="CHEBI:29985"/>
        <dbReference type="ChEBI" id="CHEBI:58452"/>
        <dbReference type="ChEBI" id="CHEBI:58538"/>
        <dbReference type="EC" id="2.6.1.52"/>
    </reaction>
</comment>
<dbReference type="PANTHER" id="PTHR43247">
    <property type="entry name" value="PHOSPHOSERINE AMINOTRANSFERASE"/>
    <property type="match status" value="1"/>
</dbReference>
<evidence type="ECO:0000256" key="5">
    <source>
        <dbReference type="ARBA" id="ARBA00022605"/>
    </source>
</evidence>
<evidence type="ECO:0000256" key="1">
    <source>
        <dbReference type="ARBA" id="ARBA00004915"/>
    </source>
</evidence>
<dbReference type="EMBL" id="FRAW01000001">
    <property type="protein sequence ID" value="SHK14233.1"/>
    <property type="molecule type" value="Genomic_DNA"/>
</dbReference>
<dbReference type="InterPro" id="IPR022278">
    <property type="entry name" value="Pser_aminoTfrase"/>
</dbReference>
<feature type="binding site" evidence="12">
    <location>
        <position position="103"/>
    </location>
    <ligand>
        <name>pyridoxal 5'-phosphate</name>
        <dbReference type="ChEBI" id="CHEBI:597326"/>
    </ligand>
</feature>
<dbReference type="FunFam" id="3.40.640.10:FF:000010">
    <property type="entry name" value="Phosphoserine aminotransferase"/>
    <property type="match status" value="1"/>
</dbReference>
<dbReference type="PANTHER" id="PTHR43247:SF1">
    <property type="entry name" value="PHOSPHOSERINE AMINOTRANSFERASE"/>
    <property type="match status" value="1"/>
</dbReference>
<dbReference type="STRING" id="28122.SAMN02745108_00007"/>
<dbReference type="HAMAP" id="MF_00160">
    <property type="entry name" value="SerC_aminotrans_5"/>
    <property type="match status" value="1"/>
</dbReference>
<reference evidence="15" key="2">
    <citation type="submission" date="2016-11" db="EMBL/GenBank/DDBJ databases">
        <authorList>
            <person name="Jaros S."/>
            <person name="Januszkiewicz K."/>
            <person name="Wedrychowicz H."/>
        </authorList>
    </citation>
    <scope>NUCLEOTIDE SEQUENCE [LARGE SCALE GENOMIC DNA]</scope>
    <source>
        <strain evidence="15">UWOS</strain>
    </source>
</reference>
<dbReference type="InterPro" id="IPR015421">
    <property type="entry name" value="PyrdxlP-dep_Trfase_major"/>
</dbReference>
<evidence type="ECO:0000256" key="3">
    <source>
        <dbReference type="ARBA" id="ARBA00006904"/>
    </source>
</evidence>
<keyword evidence="8 12" id="KW-0664">Pyridoxine biosynthesis</keyword>
<dbReference type="EMBL" id="FUWU01000001">
    <property type="protein sequence ID" value="SJZ32361.1"/>
    <property type="molecule type" value="Genomic_DNA"/>
</dbReference>
<feature type="binding site" evidence="12">
    <location>
        <position position="194"/>
    </location>
    <ligand>
        <name>pyridoxal 5'-phosphate</name>
        <dbReference type="ChEBI" id="CHEBI:597326"/>
    </ligand>
</feature>
<dbReference type="RefSeq" id="WP_073301901.1">
    <property type="nucleotide sequence ID" value="NZ_FRAW01000001.1"/>
</dbReference>
<accession>A0A1T4JQG2</accession>
<evidence type="ECO:0000256" key="6">
    <source>
        <dbReference type="ARBA" id="ARBA00022679"/>
    </source>
</evidence>
<protein>
    <recommendedName>
        <fullName evidence="12">Phosphoserine aminotransferase</fullName>
        <ecNumber evidence="12">2.6.1.52</ecNumber>
    </recommendedName>
    <alternativeName>
        <fullName evidence="12">Phosphohydroxythreonine aminotransferase</fullName>
        <shortName evidence="12">PSAT</shortName>
    </alternativeName>
</protein>
<evidence type="ECO:0000256" key="4">
    <source>
        <dbReference type="ARBA" id="ARBA00022576"/>
    </source>
</evidence>
<comment type="pathway">
    <text evidence="2 12 13">Amino-acid biosynthesis; L-serine biosynthesis; L-serine from 3-phospho-D-glycerate: step 2/3.</text>
</comment>
<evidence type="ECO:0000259" key="14">
    <source>
        <dbReference type="Pfam" id="PF00266"/>
    </source>
</evidence>
<dbReference type="GO" id="GO:0006564">
    <property type="term" value="P:L-serine biosynthetic process"/>
    <property type="evidence" value="ECO:0007669"/>
    <property type="project" value="UniProtKB-UniRule"/>
</dbReference>
<feature type="domain" description="Aminotransferase class V" evidence="14">
    <location>
        <begin position="5"/>
        <end position="355"/>
    </location>
</feature>
<dbReference type="Pfam" id="PF00266">
    <property type="entry name" value="Aminotran_5"/>
    <property type="match status" value="1"/>
</dbReference>
<keyword evidence="4 12" id="KW-0032">Aminotransferase</keyword>
<proteinExistence type="inferred from homology"/>
<evidence type="ECO:0000256" key="2">
    <source>
        <dbReference type="ARBA" id="ARBA00005099"/>
    </source>
</evidence>
<dbReference type="InterPro" id="IPR020578">
    <property type="entry name" value="Aminotrans_V_PyrdxlP_BS"/>
</dbReference>
<feature type="binding site" evidence="12">
    <location>
        <position position="171"/>
    </location>
    <ligand>
        <name>pyridoxal 5'-phosphate</name>
        <dbReference type="ChEBI" id="CHEBI:597326"/>
    </ligand>
</feature>
<evidence type="ECO:0000256" key="8">
    <source>
        <dbReference type="ARBA" id="ARBA00023096"/>
    </source>
</evidence>
<keyword evidence="9 12" id="KW-0718">Serine biosynthesis</keyword>